<name>A0ACC2UZJ1_9TREE</name>
<evidence type="ECO:0000313" key="1">
    <source>
        <dbReference type="EMBL" id="KAJ9092181.1"/>
    </source>
</evidence>
<comment type="caution">
    <text evidence="1">The sequence shown here is derived from an EMBL/GenBank/DDBJ whole genome shotgun (WGS) entry which is preliminary data.</text>
</comment>
<keyword evidence="2" id="KW-1185">Reference proteome</keyword>
<sequence>MSVPPYVRVADRDLTESERAELDTILSEVLGFLEKVPEPVTGSLQSFKGKVKENSLETCKGKQVYELRKAIKNVKEDYEIL</sequence>
<accession>A0ACC2UZJ1</accession>
<reference evidence="1" key="1">
    <citation type="submission" date="2023-04" db="EMBL/GenBank/DDBJ databases">
        <title>Draft Genome sequencing of Naganishia species isolated from polar environments using Oxford Nanopore Technology.</title>
        <authorList>
            <person name="Leo P."/>
            <person name="Venkateswaran K."/>
        </authorList>
    </citation>
    <scope>NUCLEOTIDE SEQUENCE</scope>
    <source>
        <strain evidence="1">MNA-CCFEE 5262</strain>
    </source>
</reference>
<dbReference type="Proteomes" id="UP001230649">
    <property type="component" value="Unassembled WGS sequence"/>
</dbReference>
<dbReference type="EMBL" id="JASBWS010000182">
    <property type="protein sequence ID" value="KAJ9092181.1"/>
    <property type="molecule type" value="Genomic_DNA"/>
</dbReference>
<protein>
    <submittedName>
        <fullName evidence="1">Uncharacterized protein</fullName>
    </submittedName>
</protein>
<feature type="non-terminal residue" evidence="1">
    <location>
        <position position="81"/>
    </location>
</feature>
<gene>
    <name evidence="1" type="ORF">QFC20_007454</name>
</gene>
<organism evidence="1 2">
    <name type="scientific">Naganishia adeliensis</name>
    <dbReference type="NCBI Taxonomy" id="92952"/>
    <lineage>
        <taxon>Eukaryota</taxon>
        <taxon>Fungi</taxon>
        <taxon>Dikarya</taxon>
        <taxon>Basidiomycota</taxon>
        <taxon>Agaricomycotina</taxon>
        <taxon>Tremellomycetes</taxon>
        <taxon>Filobasidiales</taxon>
        <taxon>Filobasidiaceae</taxon>
        <taxon>Naganishia</taxon>
    </lineage>
</organism>
<proteinExistence type="predicted"/>
<evidence type="ECO:0000313" key="2">
    <source>
        <dbReference type="Proteomes" id="UP001230649"/>
    </source>
</evidence>